<accession>A0A8H5BB69</accession>
<organism evidence="1 2">
    <name type="scientific">Tetrapyrgos nigripes</name>
    <dbReference type="NCBI Taxonomy" id="182062"/>
    <lineage>
        <taxon>Eukaryota</taxon>
        <taxon>Fungi</taxon>
        <taxon>Dikarya</taxon>
        <taxon>Basidiomycota</taxon>
        <taxon>Agaricomycotina</taxon>
        <taxon>Agaricomycetes</taxon>
        <taxon>Agaricomycetidae</taxon>
        <taxon>Agaricales</taxon>
        <taxon>Marasmiineae</taxon>
        <taxon>Marasmiaceae</taxon>
        <taxon>Tetrapyrgos</taxon>
    </lineage>
</organism>
<evidence type="ECO:0000313" key="1">
    <source>
        <dbReference type="EMBL" id="KAF5320019.1"/>
    </source>
</evidence>
<keyword evidence="2" id="KW-1185">Reference proteome</keyword>
<dbReference type="GO" id="GO:0003676">
    <property type="term" value="F:nucleic acid binding"/>
    <property type="evidence" value="ECO:0007669"/>
    <property type="project" value="InterPro"/>
</dbReference>
<dbReference type="InterPro" id="IPR036397">
    <property type="entry name" value="RNaseH_sf"/>
</dbReference>
<comment type="caution">
    <text evidence="1">The sequence shown here is derived from an EMBL/GenBank/DDBJ whole genome shotgun (WGS) entry which is preliminary data.</text>
</comment>
<reference evidence="1 2" key="1">
    <citation type="journal article" date="2020" name="ISME J.">
        <title>Uncovering the hidden diversity of litter-decomposition mechanisms in mushroom-forming fungi.</title>
        <authorList>
            <person name="Floudas D."/>
            <person name="Bentzer J."/>
            <person name="Ahren D."/>
            <person name="Johansson T."/>
            <person name="Persson P."/>
            <person name="Tunlid A."/>
        </authorList>
    </citation>
    <scope>NUCLEOTIDE SEQUENCE [LARGE SCALE GENOMIC DNA]</scope>
    <source>
        <strain evidence="1 2">CBS 291.85</strain>
    </source>
</reference>
<dbReference type="Proteomes" id="UP000559256">
    <property type="component" value="Unassembled WGS sequence"/>
</dbReference>
<dbReference type="SUPFAM" id="SSF53098">
    <property type="entry name" value="Ribonuclease H-like"/>
    <property type="match status" value="1"/>
</dbReference>
<dbReference type="AlphaFoldDB" id="A0A8H5BB69"/>
<proteinExistence type="predicted"/>
<dbReference type="CDD" id="cd06222">
    <property type="entry name" value="RNase_H_like"/>
    <property type="match status" value="1"/>
</dbReference>
<evidence type="ECO:0000313" key="2">
    <source>
        <dbReference type="Proteomes" id="UP000559256"/>
    </source>
</evidence>
<dbReference type="EMBL" id="JAACJM010000421">
    <property type="protein sequence ID" value="KAF5320019.1"/>
    <property type="molecule type" value="Genomic_DNA"/>
</dbReference>
<sequence>MEIGIGGDRSVNHRSREMVTIDDDEKWLMFMGLEWEIGSKGKGIERKMNRRETIHDNPTRIFFYEALAVVSALSFAASFNRFQRVIIFTDNSNTVSMFNSLHAKPDYNPLLITAMNILLDANMHLRVLHIPGSNNNIADAISRNKFEVVKSEARGATLHFFTPPELSSGSNSI</sequence>
<dbReference type="InterPro" id="IPR012337">
    <property type="entry name" value="RNaseH-like_sf"/>
</dbReference>
<dbReference type="Gene3D" id="3.30.420.10">
    <property type="entry name" value="Ribonuclease H-like superfamily/Ribonuclease H"/>
    <property type="match status" value="1"/>
</dbReference>
<gene>
    <name evidence="1" type="ORF">D9758_018374</name>
</gene>
<dbReference type="InterPro" id="IPR044730">
    <property type="entry name" value="RNase_H-like_dom_plant"/>
</dbReference>
<name>A0A8H5BB69_9AGAR</name>
<dbReference type="OrthoDB" id="3249498at2759"/>
<protein>
    <submittedName>
        <fullName evidence="1">Uncharacterized protein</fullName>
    </submittedName>
</protein>